<dbReference type="Gene3D" id="2.40.160.50">
    <property type="entry name" value="membrane protein fhac: a member of the omp85/tpsb transporter family"/>
    <property type="match status" value="1"/>
</dbReference>
<sequence length="91" mass="9960">MDDSGTKATGKYQGNVTFSADNPLGLSDLFYVNYGRSIGNVPDETDSSGSLKRWYTQLCAALLCAVWQMDMGIQSQRLPLSSSRSRIKCSV</sequence>
<evidence type="ECO:0000259" key="1">
    <source>
        <dbReference type="Pfam" id="PF03865"/>
    </source>
</evidence>
<protein>
    <recommendedName>
        <fullName evidence="1">Haemolysin activator HlyB C-terminal domain-containing protein</fullName>
    </recommendedName>
</protein>
<feature type="domain" description="Haemolysin activator HlyB C-terminal" evidence="1">
    <location>
        <begin position="1"/>
        <end position="47"/>
    </location>
</feature>
<reference evidence="2 3" key="1">
    <citation type="submission" date="2009-10" db="EMBL/GenBank/DDBJ databases">
        <authorList>
            <person name="Weinstock G."/>
            <person name="Sodergren E."/>
            <person name="Clifton S."/>
            <person name="Fulton L."/>
            <person name="Fulton B."/>
            <person name="Courtney L."/>
            <person name="Fronick C."/>
            <person name="Harrison M."/>
            <person name="Strong C."/>
            <person name="Farmer C."/>
            <person name="Delahaunty K."/>
            <person name="Markovic C."/>
            <person name="Hall O."/>
            <person name="Minx P."/>
            <person name="Tomlinson C."/>
            <person name="Mitreva M."/>
            <person name="Nelson J."/>
            <person name="Hou S."/>
            <person name="Wollam A."/>
            <person name="Pepin K.H."/>
            <person name="Johnson M."/>
            <person name="Bhonagiri V."/>
            <person name="Nash W.E."/>
            <person name="Warren W."/>
            <person name="Chinwalla A."/>
            <person name="Mardis E.R."/>
            <person name="Wilson R.K."/>
        </authorList>
    </citation>
    <scope>NUCLEOTIDE SEQUENCE [LARGE SCALE GENOMIC DNA]</scope>
    <source>
        <strain evidence="2 3">ATCC 23970</strain>
    </source>
</reference>
<dbReference type="AlphaFoldDB" id="D0WDN2"/>
<dbReference type="InterPro" id="IPR005565">
    <property type="entry name" value="Hemolysn_activator_HlyB_C"/>
</dbReference>
<organism evidence="2 3">
    <name type="scientific">Neisseria lactamica ATCC 23970</name>
    <dbReference type="NCBI Taxonomy" id="546265"/>
    <lineage>
        <taxon>Bacteria</taxon>
        <taxon>Pseudomonadati</taxon>
        <taxon>Pseudomonadota</taxon>
        <taxon>Betaproteobacteria</taxon>
        <taxon>Neisseriales</taxon>
        <taxon>Neisseriaceae</taxon>
        <taxon>Neisseria</taxon>
    </lineage>
</organism>
<evidence type="ECO:0000313" key="2">
    <source>
        <dbReference type="EMBL" id="EEZ74320.1"/>
    </source>
</evidence>
<dbReference type="Pfam" id="PF03865">
    <property type="entry name" value="ShlB"/>
    <property type="match status" value="1"/>
</dbReference>
<evidence type="ECO:0000313" key="3">
    <source>
        <dbReference type="Proteomes" id="UP000003843"/>
    </source>
</evidence>
<dbReference type="GO" id="GO:0046819">
    <property type="term" value="P:protein secretion by the type V secretion system"/>
    <property type="evidence" value="ECO:0007669"/>
    <property type="project" value="TreeGrafter"/>
</dbReference>
<dbReference type="GO" id="GO:0098046">
    <property type="term" value="C:type V protein secretion system complex"/>
    <property type="evidence" value="ECO:0007669"/>
    <property type="project" value="TreeGrafter"/>
</dbReference>
<dbReference type="InterPro" id="IPR051544">
    <property type="entry name" value="TPS_OM_transporter"/>
</dbReference>
<accession>D0WDN2</accession>
<gene>
    <name evidence="2" type="ORF">NEILACOT_05669</name>
</gene>
<dbReference type="PANTHER" id="PTHR34597:SF3">
    <property type="entry name" value="OUTER MEMBRANE TRANSPORTER CDIB"/>
    <property type="match status" value="1"/>
</dbReference>
<dbReference type="Proteomes" id="UP000003843">
    <property type="component" value="Unassembled WGS sequence"/>
</dbReference>
<dbReference type="PANTHER" id="PTHR34597">
    <property type="entry name" value="SLR1661 PROTEIN"/>
    <property type="match status" value="1"/>
</dbReference>
<comment type="caution">
    <text evidence="2">The sequence shown here is derived from an EMBL/GenBank/DDBJ whole genome shotgun (WGS) entry which is preliminary data.</text>
</comment>
<dbReference type="EMBL" id="ACEQ02000063">
    <property type="protein sequence ID" value="EEZ74320.1"/>
    <property type="molecule type" value="Genomic_DNA"/>
</dbReference>
<proteinExistence type="predicted"/>
<dbReference type="GO" id="GO:0008320">
    <property type="term" value="F:protein transmembrane transporter activity"/>
    <property type="evidence" value="ECO:0007669"/>
    <property type="project" value="TreeGrafter"/>
</dbReference>
<name>D0WDN2_NEILA</name>